<evidence type="ECO:0000313" key="13">
    <source>
        <dbReference type="Proteomes" id="UP000650467"/>
    </source>
</evidence>
<dbReference type="InterPro" id="IPR032632">
    <property type="entry name" value="Peptidase_M16_M"/>
</dbReference>
<feature type="compositionally biased region" description="Low complexity" evidence="7">
    <location>
        <begin position="868"/>
        <end position="900"/>
    </location>
</feature>
<evidence type="ECO:0008006" key="14">
    <source>
        <dbReference type="Google" id="ProtNLM"/>
    </source>
</evidence>
<dbReference type="InterPro" id="IPR011249">
    <property type="entry name" value="Metalloenz_LuxS/M16"/>
</dbReference>
<dbReference type="PANTHER" id="PTHR43690">
    <property type="entry name" value="NARDILYSIN"/>
    <property type="match status" value="1"/>
</dbReference>
<keyword evidence="6" id="KW-0482">Metalloprotease</keyword>
<evidence type="ECO:0000256" key="5">
    <source>
        <dbReference type="ARBA" id="ARBA00022833"/>
    </source>
</evidence>
<dbReference type="InterPro" id="IPR050626">
    <property type="entry name" value="Peptidase_M16"/>
</dbReference>
<evidence type="ECO:0000256" key="7">
    <source>
        <dbReference type="SAM" id="MobiDB-lite"/>
    </source>
</evidence>
<dbReference type="InterPro" id="IPR054734">
    <property type="entry name" value="PqqF-like_C_4"/>
</dbReference>
<reference evidence="12" key="1">
    <citation type="journal article" date="2020" name="bioRxiv">
        <title>Comparative genomics of Chlamydomonas.</title>
        <authorList>
            <person name="Craig R.J."/>
            <person name="Hasan A.R."/>
            <person name="Ness R.W."/>
            <person name="Keightley P.D."/>
        </authorList>
    </citation>
    <scope>NUCLEOTIDE SEQUENCE</scope>
    <source>
        <strain evidence="12">SAG 7.73</strain>
    </source>
</reference>
<keyword evidence="4" id="KW-0378">Hydrolase</keyword>
<evidence type="ECO:0000256" key="2">
    <source>
        <dbReference type="ARBA" id="ARBA00022670"/>
    </source>
</evidence>
<dbReference type="GO" id="GO:0043171">
    <property type="term" value="P:peptide catabolic process"/>
    <property type="evidence" value="ECO:0007669"/>
    <property type="project" value="TreeGrafter"/>
</dbReference>
<feature type="compositionally biased region" description="Low complexity" evidence="7">
    <location>
        <begin position="1032"/>
        <end position="1045"/>
    </location>
</feature>
<feature type="domain" description="Coenzyme PQQ synthesis protein F-like C-terminal lobe" evidence="11">
    <location>
        <begin position="941"/>
        <end position="1002"/>
    </location>
</feature>
<keyword evidence="13" id="KW-1185">Reference proteome</keyword>
<organism evidence="12 13">
    <name type="scientific">Chlamydomonas incerta</name>
    <dbReference type="NCBI Taxonomy" id="51695"/>
    <lineage>
        <taxon>Eukaryota</taxon>
        <taxon>Viridiplantae</taxon>
        <taxon>Chlorophyta</taxon>
        <taxon>core chlorophytes</taxon>
        <taxon>Chlorophyceae</taxon>
        <taxon>CS clade</taxon>
        <taxon>Chlamydomonadales</taxon>
        <taxon>Chlamydomonadaceae</taxon>
        <taxon>Chlamydomonas</taxon>
    </lineage>
</organism>
<evidence type="ECO:0000259" key="8">
    <source>
        <dbReference type="Pfam" id="PF00675"/>
    </source>
</evidence>
<feature type="domain" description="Peptidase M16 middle/third" evidence="10">
    <location>
        <begin position="566"/>
        <end position="779"/>
    </location>
</feature>
<evidence type="ECO:0000259" key="11">
    <source>
        <dbReference type="Pfam" id="PF22456"/>
    </source>
</evidence>
<dbReference type="GO" id="GO:0005739">
    <property type="term" value="C:mitochondrion"/>
    <property type="evidence" value="ECO:0007669"/>
    <property type="project" value="TreeGrafter"/>
</dbReference>
<dbReference type="OrthoDB" id="952271at2759"/>
<protein>
    <recommendedName>
        <fullName evidence="14">Insulin-degrading enzyme</fullName>
    </recommendedName>
</protein>
<feature type="compositionally biased region" description="Pro residues" evidence="7">
    <location>
        <begin position="853"/>
        <end position="867"/>
    </location>
</feature>
<evidence type="ECO:0000259" key="10">
    <source>
        <dbReference type="Pfam" id="PF16187"/>
    </source>
</evidence>
<dbReference type="GO" id="GO:0004222">
    <property type="term" value="F:metalloendopeptidase activity"/>
    <property type="evidence" value="ECO:0007669"/>
    <property type="project" value="TreeGrafter"/>
</dbReference>
<name>A0A835S8L9_CHLIN</name>
<keyword evidence="5" id="KW-0862">Zinc</keyword>
<feature type="domain" description="Peptidase M16 C-terminal" evidence="9">
    <location>
        <begin position="213"/>
        <end position="391"/>
    </location>
</feature>
<dbReference type="GO" id="GO:0046872">
    <property type="term" value="F:metal ion binding"/>
    <property type="evidence" value="ECO:0007669"/>
    <property type="project" value="UniProtKB-KW"/>
</dbReference>
<evidence type="ECO:0000313" key="12">
    <source>
        <dbReference type="EMBL" id="KAG2422783.1"/>
    </source>
</evidence>
<feature type="region of interest" description="Disordered" evidence="7">
    <location>
        <begin position="1010"/>
        <end position="1045"/>
    </location>
</feature>
<dbReference type="Pfam" id="PF22456">
    <property type="entry name" value="PqqF-like_C_4"/>
    <property type="match status" value="1"/>
</dbReference>
<evidence type="ECO:0000256" key="1">
    <source>
        <dbReference type="ARBA" id="ARBA00007261"/>
    </source>
</evidence>
<comment type="similarity">
    <text evidence="1">Belongs to the peptidase M16 family.</text>
</comment>
<feature type="domain" description="Peptidase M16 middle/third" evidence="10">
    <location>
        <begin position="398"/>
        <end position="464"/>
    </location>
</feature>
<dbReference type="PANTHER" id="PTHR43690:SF18">
    <property type="entry name" value="INSULIN-DEGRADING ENZYME-RELATED"/>
    <property type="match status" value="1"/>
</dbReference>
<dbReference type="EMBL" id="JAEHOC010000094">
    <property type="protein sequence ID" value="KAG2422783.1"/>
    <property type="molecule type" value="Genomic_DNA"/>
</dbReference>
<keyword evidence="3" id="KW-0479">Metal-binding</keyword>
<dbReference type="Pfam" id="PF00675">
    <property type="entry name" value="Peptidase_M16"/>
    <property type="match status" value="1"/>
</dbReference>
<dbReference type="GO" id="GO:0005829">
    <property type="term" value="C:cytosol"/>
    <property type="evidence" value="ECO:0007669"/>
    <property type="project" value="TreeGrafter"/>
</dbReference>
<dbReference type="FunFam" id="3.30.830.10:FF:000004">
    <property type="entry name" value="Putative insulin-degrading enzyme"/>
    <property type="match status" value="1"/>
</dbReference>
<dbReference type="Pfam" id="PF16187">
    <property type="entry name" value="Peptidase_M16_M"/>
    <property type="match status" value="2"/>
</dbReference>
<dbReference type="FunFam" id="3.30.830.10:FF:000005">
    <property type="entry name" value="nardilysin isoform X1"/>
    <property type="match status" value="1"/>
</dbReference>
<feature type="region of interest" description="Disordered" evidence="7">
    <location>
        <begin position="494"/>
        <end position="533"/>
    </location>
</feature>
<evidence type="ECO:0000256" key="6">
    <source>
        <dbReference type="ARBA" id="ARBA00023049"/>
    </source>
</evidence>
<feature type="domain" description="Peptidase M16 N-terminal" evidence="8">
    <location>
        <begin position="48"/>
        <end position="185"/>
    </location>
</feature>
<feature type="region of interest" description="Disordered" evidence="7">
    <location>
        <begin position="163"/>
        <end position="189"/>
    </location>
</feature>
<comment type="caution">
    <text evidence="12">The sequence shown here is derived from an EMBL/GenBank/DDBJ whole genome shotgun (WGS) entry which is preliminary data.</text>
</comment>
<evidence type="ECO:0000256" key="3">
    <source>
        <dbReference type="ARBA" id="ARBA00022723"/>
    </source>
</evidence>
<sequence>MEVSRSLDPADNPADVAPIDGLPATAKLVKPANDDMEYRYLRLPNALRVLLISDPTADKAGAAMDVCVGSLSDPAAFPGLAHFTEHMLFYSSAKYPVEDEYTKFISDHGGSTNAYTSAEHTNYHFDINWESLGEALDRFAQFFIQPLISEDGIEREVRAVDSEHSKNLNSDPWRKQQVNKSTANADHPWSRFSTGTRHTLYEGPLAAGADPRAAVVDFHAAHYSADRCCLAVLGRQSLDELQEQVVPLFSQVPNKRLARPQFSDSVFLADQTGVLLRLVPVKEGQSLEMVWQVPPSERQYREQPLGYLSHLLGHEGEGSVFALLKARGWASALWAGESGGGMSFASFFTVHIELTEEGQRHIQEVAEVVFSYIGLMRAPGGISDRIWEEVRGLAQLHFNTRDKGRAFSYATSLAAGLHTYPPQDLLPALYGVPFAFDPAAIAAALELLTPEAVRLFWISKTHQQPASAGAGAGAGPGGLETAGAGAAGAVAVVEDETERDEPPGPGSPQAAAASGANAVSGAETAKAEDAAAATSHCATRTSAAASATADEPAGPSAVAAAPPLLTEPHYGAQYSLAPLPADWLAGWRAALERPQGRESGLHLPAPNPFIPTDLSLAADEDAAAPAVPCLALAVPGRLRLWHKPETRFGQPKAVLYLDIQSPEAYSSPRAAVLTRLFVKLVLDYLNEVAYPAQQAGLDYNLLNTQSGLQLLLSGYNHKLPDLMAEVLGRLGDFKVLPDRFEFVREGLVREYANQMHNQPYSWAMYRAELLTTSRRWPLELYGALAAAAAPGELEEHVRRLTSRCFVEGLAAGNMRRAEAVRCGGLVLELLRDKLGSAPLNECERAELRVNKLPTPPPPSSTPAPAPPAAADGTAAAEAAASSASPSDLSASIPAAQPQQPQLSNGWLFAEEGPSGRDENSAAVVLYQRGPDDIRRNALSQLLVQLAKRDAFAELRTRQQLGYIVSLHGGAEHGVGYLELLVQSNSHDADDLCRRMDGFVSRLLDTDLPRKCGLAPTQEEGGGDAAPVPEPGTTPTSDPATSAATPTEFATAVEELAKAKLEKPKKLGDLANRWWSEVQHGCYVFNRPEAEVEALRSLAPAELMAFARELMGPATCRKLSVQVRGKAEAARRVKAEAPHAVDIGADTNGSVSAAPMVSANAEAGLEPVPAPQPPYASVGCNTTEAFGWKRCCESWPSVRALWAARRAAAGEPGLPEAVGEEDVKP</sequence>
<gene>
    <name evidence="12" type="ORF">HXX76_015803</name>
</gene>
<dbReference type="Pfam" id="PF05193">
    <property type="entry name" value="Peptidase_M16_C"/>
    <property type="match status" value="1"/>
</dbReference>
<dbReference type="InterPro" id="IPR007863">
    <property type="entry name" value="Peptidase_M16_C"/>
</dbReference>
<feature type="compositionally biased region" description="Low complexity" evidence="7">
    <location>
        <begin position="507"/>
        <end position="533"/>
    </location>
</feature>
<dbReference type="SUPFAM" id="SSF63411">
    <property type="entry name" value="LuxS/MPP-like metallohydrolase"/>
    <property type="match status" value="5"/>
</dbReference>
<dbReference type="AlphaFoldDB" id="A0A835S8L9"/>
<dbReference type="Proteomes" id="UP000650467">
    <property type="component" value="Unassembled WGS sequence"/>
</dbReference>
<accession>A0A835S8L9</accession>
<evidence type="ECO:0000259" key="9">
    <source>
        <dbReference type="Pfam" id="PF05193"/>
    </source>
</evidence>
<dbReference type="Gene3D" id="3.30.830.10">
    <property type="entry name" value="Metalloenzyme, LuxS/M16 peptidase-like"/>
    <property type="match status" value="4"/>
</dbReference>
<evidence type="ECO:0000256" key="4">
    <source>
        <dbReference type="ARBA" id="ARBA00022801"/>
    </source>
</evidence>
<dbReference type="GO" id="GO:0051603">
    <property type="term" value="P:proteolysis involved in protein catabolic process"/>
    <property type="evidence" value="ECO:0007669"/>
    <property type="project" value="TreeGrafter"/>
</dbReference>
<dbReference type="InterPro" id="IPR011765">
    <property type="entry name" value="Pept_M16_N"/>
</dbReference>
<keyword evidence="2" id="KW-0645">Protease</keyword>
<feature type="region of interest" description="Disordered" evidence="7">
    <location>
        <begin position="850"/>
        <end position="900"/>
    </location>
</feature>
<proteinExistence type="inferred from homology"/>